<dbReference type="Gene3D" id="3.20.20.140">
    <property type="entry name" value="Metal-dependent hydrolases"/>
    <property type="match status" value="1"/>
</dbReference>
<dbReference type="InterPro" id="IPR011059">
    <property type="entry name" value="Metal-dep_hydrolase_composite"/>
</dbReference>
<dbReference type="InterPro" id="IPR006680">
    <property type="entry name" value="Amidohydro-rel"/>
</dbReference>
<dbReference type="InterPro" id="IPR032466">
    <property type="entry name" value="Metal_Hydrolase"/>
</dbReference>
<evidence type="ECO:0000256" key="1">
    <source>
        <dbReference type="ARBA" id="ARBA00022801"/>
    </source>
</evidence>
<dbReference type="GeneID" id="19164161"/>
<dbReference type="InterPro" id="IPR050287">
    <property type="entry name" value="MTA/SAH_deaminase"/>
</dbReference>
<dbReference type="Proteomes" id="UP000019478">
    <property type="component" value="Unassembled WGS sequence"/>
</dbReference>
<evidence type="ECO:0000313" key="3">
    <source>
        <dbReference type="EMBL" id="EXJ91471.1"/>
    </source>
</evidence>
<dbReference type="GO" id="GO:0016810">
    <property type="term" value="F:hydrolase activity, acting on carbon-nitrogen (but not peptide) bonds"/>
    <property type="evidence" value="ECO:0007669"/>
    <property type="project" value="InterPro"/>
</dbReference>
<accession>W9YQE6</accession>
<dbReference type="OrthoDB" id="194468at2759"/>
<reference evidence="3 4" key="1">
    <citation type="submission" date="2013-03" db="EMBL/GenBank/DDBJ databases">
        <title>The Genome Sequence of Capronia epimyces CBS 606.96.</title>
        <authorList>
            <consortium name="The Broad Institute Genomics Platform"/>
            <person name="Cuomo C."/>
            <person name="de Hoog S."/>
            <person name="Gorbushina A."/>
            <person name="Walker B."/>
            <person name="Young S.K."/>
            <person name="Zeng Q."/>
            <person name="Gargeya S."/>
            <person name="Fitzgerald M."/>
            <person name="Haas B."/>
            <person name="Abouelleil A."/>
            <person name="Allen A.W."/>
            <person name="Alvarado L."/>
            <person name="Arachchi H.M."/>
            <person name="Berlin A.M."/>
            <person name="Chapman S.B."/>
            <person name="Gainer-Dewar J."/>
            <person name="Goldberg J."/>
            <person name="Griggs A."/>
            <person name="Gujja S."/>
            <person name="Hansen M."/>
            <person name="Howarth C."/>
            <person name="Imamovic A."/>
            <person name="Ireland A."/>
            <person name="Larimer J."/>
            <person name="McCowan C."/>
            <person name="Murphy C."/>
            <person name="Pearson M."/>
            <person name="Poon T.W."/>
            <person name="Priest M."/>
            <person name="Roberts A."/>
            <person name="Saif S."/>
            <person name="Shea T."/>
            <person name="Sisk P."/>
            <person name="Sykes S."/>
            <person name="Wortman J."/>
            <person name="Nusbaum C."/>
            <person name="Birren B."/>
        </authorList>
    </citation>
    <scope>NUCLEOTIDE SEQUENCE [LARGE SCALE GENOMIC DNA]</scope>
    <source>
        <strain evidence="3 4">CBS 606.96</strain>
    </source>
</reference>
<feature type="domain" description="Amidohydrolase-related" evidence="2">
    <location>
        <begin position="64"/>
        <end position="438"/>
    </location>
</feature>
<dbReference type="RefSeq" id="XP_007728361.1">
    <property type="nucleotide sequence ID" value="XM_007730171.1"/>
</dbReference>
<dbReference type="SUPFAM" id="SSF51338">
    <property type="entry name" value="Composite domain of metallo-dependent hydrolases"/>
    <property type="match status" value="1"/>
</dbReference>
<protein>
    <recommendedName>
        <fullName evidence="2">Amidohydrolase-related domain-containing protein</fullName>
    </recommendedName>
</protein>
<evidence type="ECO:0000259" key="2">
    <source>
        <dbReference type="Pfam" id="PF01979"/>
    </source>
</evidence>
<sequence>MDSRPTLFTKATIITVNPERTIWLDGAILIDGNRIAAIGKTASLLEDPLLLHPAAKIVDCQGKIIVPGLINTHAHLGQSILRGLAEDVPLHSWLCDSIWPLEANYEGDDGYVASRLTMAEMLKSGTTCFLEALLTYRSGFENAARAVEEMGIRACLGKLVKVEETNKFGLTDPRDRDVSSMSIGAALAAHEKYHGSCGGRLHVWMAAGTPRGSAESAHKAIGDACSEHNMGLTMHCAEAPKDLIIYRESYNCSPVEFCYRTNLIGQDRKTVLAHMVNLDLGKDLALLRETGATVAHNASSNCKLGSGIAAVPEMLEEKINVSLGTDGAPCANTYDMIQEMRVSALVHKGSRQDAAAITAEQVLTMATINGAKALGLEKEIGSLEVGKQADFVVIDPSGLHCAPFDPQQVLEGGIDPVTAVVFSCSGADVDKVIVQGEVLVDGGRLVKCDEQQIREEALRTIRRIRNKSQIHSKLKRNYR</sequence>
<evidence type="ECO:0000313" key="4">
    <source>
        <dbReference type="Proteomes" id="UP000019478"/>
    </source>
</evidence>
<dbReference type="PANTHER" id="PTHR43794:SF11">
    <property type="entry name" value="AMIDOHYDROLASE-RELATED DOMAIN-CONTAINING PROTEIN"/>
    <property type="match status" value="1"/>
</dbReference>
<dbReference type="AlphaFoldDB" id="W9YQE6"/>
<keyword evidence="1" id="KW-0378">Hydrolase</keyword>
<keyword evidence="4" id="KW-1185">Reference proteome</keyword>
<dbReference type="EMBL" id="AMGY01000001">
    <property type="protein sequence ID" value="EXJ91471.1"/>
    <property type="molecule type" value="Genomic_DNA"/>
</dbReference>
<dbReference type="HOGENOM" id="CLU_012358_2_1_1"/>
<dbReference type="SUPFAM" id="SSF51556">
    <property type="entry name" value="Metallo-dependent hydrolases"/>
    <property type="match status" value="1"/>
</dbReference>
<name>W9YQE6_9EURO</name>
<comment type="caution">
    <text evidence="3">The sequence shown here is derived from an EMBL/GenBank/DDBJ whole genome shotgun (WGS) entry which is preliminary data.</text>
</comment>
<dbReference type="eggNOG" id="KOG3968">
    <property type="taxonomic scope" value="Eukaryota"/>
</dbReference>
<dbReference type="Gene3D" id="2.30.40.10">
    <property type="entry name" value="Urease, subunit C, domain 1"/>
    <property type="match status" value="1"/>
</dbReference>
<proteinExistence type="predicted"/>
<dbReference type="CDD" id="cd01298">
    <property type="entry name" value="ATZ_TRZ_like"/>
    <property type="match status" value="1"/>
</dbReference>
<dbReference type="PANTHER" id="PTHR43794">
    <property type="entry name" value="AMINOHYDROLASE SSNA-RELATED"/>
    <property type="match status" value="1"/>
</dbReference>
<dbReference type="Pfam" id="PF01979">
    <property type="entry name" value="Amidohydro_1"/>
    <property type="match status" value="1"/>
</dbReference>
<dbReference type="STRING" id="1182542.W9YQE6"/>
<organism evidence="3 4">
    <name type="scientific">Capronia epimyces CBS 606.96</name>
    <dbReference type="NCBI Taxonomy" id="1182542"/>
    <lineage>
        <taxon>Eukaryota</taxon>
        <taxon>Fungi</taxon>
        <taxon>Dikarya</taxon>
        <taxon>Ascomycota</taxon>
        <taxon>Pezizomycotina</taxon>
        <taxon>Eurotiomycetes</taxon>
        <taxon>Chaetothyriomycetidae</taxon>
        <taxon>Chaetothyriales</taxon>
        <taxon>Herpotrichiellaceae</taxon>
        <taxon>Capronia</taxon>
    </lineage>
</organism>
<gene>
    <name evidence="3" type="ORF">A1O3_00019</name>
</gene>